<dbReference type="EMBL" id="JBHUIY010000027">
    <property type="protein sequence ID" value="MFD2234729.1"/>
    <property type="molecule type" value="Genomic_DNA"/>
</dbReference>
<keyword evidence="2" id="KW-1185">Reference proteome</keyword>
<dbReference type="RefSeq" id="WP_377317235.1">
    <property type="nucleotide sequence ID" value="NZ_JBHUIY010000027.1"/>
</dbReference>
<reference evidence="2" key="1">
    <citation type="journal article" date="2019" name="Int. J. Syst. Evol. Microbiol.">
        <title>The Global Catalogue of Microorganisms (GCM) 10K type strain sequencing project: providing services to taxonomists for standard genome sequencing and annotation.</title>
        <authorList>
            <consortium name="The Broad Institute Genomics Platform"/>
            <consortium name="The Broad Institute Genome Sequencing Center for Infectious Disease"/>
            <person name="Wu L."/>
            <person name="Ma J."/>
        </authorList>
    </citation>
    <scope>NUCLEOTIDE SEQUENCE [LARGE SCALE GENOMIC DNA]</scope>
    <source>
        <strain evidence="2">KCTC 15012</strain>
    </source>
</reference>
<gene>
    <name evidence="1" type="ORF">ACFSNB_13025</name>
</gene>
<comment type="caution">
    <text evidence="1">The sequence shown here is derived from an EMBL/GenBank/DDBJ whole genome shotgun (WGS) entry which is preliminary data.</text>
</comment>
<evidence type="ECO:0000313" key="1">
    <source>
        <dbReference type="EMBL" id="MFD2234729.1"/>
    </source>
</evidence>
<evidence type="ECO:0000313" key="2">
    <source>
        <dbReference type="Proteomes" id="UP001597296"/>
    </source>
</evidence>
<sequence length="98" mass="11328">MSDGVWWIKFSIEIDHQLAWYTVQELASVLNELSMSERLPTVFKPVSPPPYMNGGPGDYLSWVIECRDDAMRPGTVADWLESRMPRPVDDLTMWPLEE</sequence>
<accession>A0ABW5CBW8</accession>
<protein>
    <submittedName>
        <fullName evidence="1">Uncharacterized protein</fullName>
    </submittedName>
</protein>
<proteinExistence type="predicted"/>
<organism evidence="1 2">
    <name type="scientific">Phaeospirillum tilakii</name>
    <dbReference type="NCBI Taxonomy" id="741673"/>
    <lineage>
        <taxon>Bacteria</taxon>
        <taxon>Pseudomonadati</taxon>
        <taxon>Pseudomonadota</taxon>
        <taxon>Alphaproteobacteria</taxon>
        <taxon>Rhodospirillales</taxon>
        <taxon>Rhodospirillaceae</taxon>
        <taxon>Phaeospirillum</taxon>
    </lineage>
</organism>
<dbReference type="Proteomes" id="UP001597296">
    <property type="component" value="Unassembled WGS sequence"/>
</dbReference>
<name>A0ABW5CBW8_9PROT</name>